<keyword evidence="4" id="KW-0862">Zinc</keyword>
<dbReference type="Proteomes" id="UP001054945">
    <property type="component" value="Unassembled WGS sequence"/>
</dbReference>
<dbReference type="PANTHER" id="PTHR13316">
    <property type="entry name" value="ZINC FINGER, CCHC DOMAIN CONTAINING 8"/>
    <property type="match status" value="1"/>
</dbReference>
<keyword evidence="8" id="KW-1185">Reference proteome</keyword>
<dbReference type="InterPro" id="IPR006568">
    <property type="entry name" value="PSP_pro-rich"/>
</dbReference>
<dbReference type="InterPro" id="IPR052115">
    <property type="entry name" value="NEXT_complex_subunit_ZCCHC8"/>
</dbReference>
<organism evidence="7 8">
    <name type="scientific">Caerostris extrusa</name>
    <name type="common">Bark spider</name>
    <name type="synonym">Caerostris bankana</name>
    <dbReference type="NCBI Taxonomy" id="172846"/>
    <lineage>
        <taxon>Eukaryota</taxon>
        <taxon>Metazoa</taxon>
        <taxon>Ecdysozoa</taxon>
        <taxon>Arthropoda</taxon>
        <taxon>Chelicerata</taxon>
        <taxon>Arachnida</taxon>
        <taxon>Araneae</taxon>
        <taxon>Araneomorphae</taxon>
        <taxon>Entelegynae</taxon>
        <taxon>Araneoidea</taxon>
        <taxon>Araneidae</taxon>
        <taxon>Caerostris</taxon>
    </lineage>
</organism>
<evidence type="ECO:0000256" key="5">
    <source>
        <dbReference type="ARBA" id="ARBA00023242"/>
    </source>
</evidence>
<reference evidence="7 8" key="1">
    <citation type="submission" date="2021-06" db="EMBL/GenBank/DDBJ databases">
        <title>Caerostris extrusa draft genome.</title>
        <authorList>
            <person name="Kono N."/>
            <person name="Arakawa K."/>
        </authorList>
    </citation>
    <scope>NUCLEOTIDE SEQUENCE [LARGE SCALE GENOMIC DNA]</scope>
</reference>
<dbReference type="PANTHER" id="PTHR13316:SF0">
    <property type="entry name" value="ZINC FINGER CCHC DOMAIN-CONTAINING PROTEIN 8"/>
    <property type="match status" value="1"/>
</dbReference>
<protein>
    <submittedName>
        <fullName evidence="7">Zinc finger CCHC domain-containing protein 8</fullName>
    </submittedName>
</protein>
<evidence type="ECO:0000313" key="8">
    <source>
        <dbReference type="Proteomes" id="UP001054945"/>
    </source>
</evidence>
<comment type="subcellular location">
    <subcellularLocation>
        <location evidence="1">Nucleus</location>
    </subcellularLocation>
</comment>
<evidence type="ECO:0000259" key="6">
    <source>
        <dbReference type="SMART" id="SM00581"/>
    </source>
</evidence>
<evidence type="ECO:0000256" key="1">
    <source>
        <dbReference type="ARBA" id="ARBA00004123"/>
    </source>
</evidence>
<dbReference type="SMART" id="SM00581">
    <property type="entry name" value="PSP"/>
    <property type="match status" value="1"/>
</dbReference>
<proteinExistence type="predicted"/>
<keyword evidence="3" id="KW-0863">Zinc-finger</keyword>
<name>A0AAV4VFG5_CAEEX</name>
<feature type="domain" description="PSP proline-rich" evidence="6">
    <location>
        <begin position="208"/>
        <end position="260"/>
    </location>
</feature>
<keyword evidence="2" id="KW-0479">Metal-binding</keyword>
<dbReference type="AlphaFoldDB" id="A0AAV4VFG5"/>
<evidence type="ECO:0000313" key="7">
    <source>
        <dbReference type="EMBL" id="GIY68877.1"/>
    </source>
</evidence>
<evidence type="ECO:0000256" key="3">
    <source>
        <dbReference type="ARBA" id="ARBA00022771"/>
    </source>
</evidence>
<evidence type="ECO:0000256" key="2">
    <source>
        <dbReference type="ARBA" id="ARBA00022723"/>
    </source>
</evidence>
<dbReference type="GO" id="GO:0071013">
    <property type="term" value="C:catalytic step 2 spliceosome"/>
    <property type="evidence" value="ECO:0007669"/>
    <property type="project" value="TreeGrafter"/>
</dbReference>
<dbReference type="Pfam" id="PF04046">
    <property type="entry name" value="PSP"/>
    <property type="match status" value="1"/>
</dbReference>
<dbReference type="GO" id="GO:0003723">
    <property type="term" value="F:RNA binding"/>
    <property type="evidence" value="ECO:0007669"/>
    <property type="project" value="TreeGrafter"/>
</dbReference>
<gene>
    <name evidence="7" type="primary">ZCCHC8</name>
    <name evidence="7" type="ORF">CEXT_544371</name>
</gene>
<sequence>MEKKFMTFPIRMKGKDSESLQQQWKHSIDMNDNSVKIKGLNDEIQRLKTLISKITESMVWGNSVVKVIFRDEYYENKYRSKLENFLKETLDNDEHFILNSQIYDNGEQEFHKLQQTLQAERSKMSNNTENTKNVIPLYSSSFEDVLHCDIESAEENVEEKVQTMTCFNCLGDHHIKDCPEKINRLKVAANRKDIIMENNVRYHAEEKYNSFKPGVLSSDARQALGLKNDQLPPYIYKMRIIGYPPGWMDDAVLETSGLSLYDEDGKAISDEESSSSSENEKKYDSSKFVQYPGFNCPVPPNIKDVSSLLL</sequence>
<dbReference type="GO" id="GO:0008270">
    <property type="term" value="F:zinc ion binding"/>
    <property type="evidence" value="ECO:0007669"/>
    <property type="project" value="UniProtKB-KW"/>
</dbReference>
<comment type="caution">
    <text evidence="7">The sequence shown here is derived from an EMBL/GenBank/DDBJ whole genome shotgun (WGS) entry which is preliminary data.</text>
</comment>
<evidence type="ECO:0000256" key="4">
    <source>
        <dbReference type="ARBA" id="ARBA00022833"/>
    </source>
</evidence>
<dbReference type="EMBL" id="BPLR01014460">
    <property type="protein sequence ID" value="GIY68877.1"/>
    <property type="molecule type" value="Genomic_DNA"/>
</dbReference>
<keyword evidence="5" id="KW-0539">Nucleus</keyword>
<accession>A0AAV4VFG5</accession>